<proteinExistence type="predicted"/>
<evidence type="ECO:0000256" key="1">
    <source>
        <dbReference type="ARBA" id="ARBA00023015"/>
    </source>
</evidence>
<dbReference type="GO" id="GO:0043565">
    <property type="term" value="F:sequence-specific DNA binding"/>
    <property type="evidence" value="ECO:0007669"/>
    <property type="project" value="InterPro"/>
</dbReference>
<dbReference type="EMBL" id="JAABOO010000001">
    <property type="protein sequence ID" value="NER12606.1"/>
    <property type="molecule type" value="Genomic_DNA"/>
</dbReference>
<keyword evidence="2" id="KW-0238">DNA-binding</keyword>
<gene>
    <name evidence="5" type="ORF">GWK08_04080</name>
</gene>
<evidence type="ECO:0000256" key="2">
    <source>
        <dbReference type="ARBA" id="ARBA00023125"/>
    </source>
</evidence>
<feature type="domain" description="HTH araC/xylS-type" evidence="4">
    <location>
        <begin position="171"/>
        <end position="249"/>
    </location>
</feature>
<reference evidence="5 6" key="1">
    <citation type="submission" date="2020-01" db="EMBL/GenBank/DDBJ databases">
        <title>Leptobacterium flavescens.</title>
        <authorList>
            <person name="Wang G."/>
        </authorList>
    </citation>
    <scope>NUCLEOTIDE SEQUENCE [LARGE SCALE GENOMIC DNA]</scope>
    <source>
        <strain evidence="5 6">KCTC 22160</strain>
    </source>
</reference>
<evidence type="ECO:0000313" key="6">
    <source>
        <dbReference type="Proteomes" id="UP000468581"/>
    </source>
</evidence>
<organism evidence="5 6">
    <name type="scientific">Leptobacterium flavescens</name>
    <dbReference type="NCBI Taxonomy" id="472055"/>
    <lineage>
        <taxon>Bacteria</taxon>
        <taxon>Pseudomonadati</taxon>
        <taxon>Bacteroidota</taxon>
        <taxon>Flavobacteriia</taxon>
        <taxon>Flavobacteriales</taxon>
        <taxon>Flavobacteriaceae</taxon>
        <taxon>Leptobacterium</taxon>
    </lineage>
</organism>
<sequence length="254" mass="29703">MDKFQKINFQNFPGTPVNLSFDTFYSIILVEHYGDLFINFERHVLNGHHLIFLCPEEVLGISNYVSLRLISFAVGPDIVKDKSFVYNFGNTKKQFQVKPSHEEEVMLLFNELEEACLRIDLKRVTESLNTLLDFNLCSSKGMDMQDLMLAFQFNGLVHLYYKTHHRMQFYAEKLITPPKYLTEKFHALGLISPHGLIKKRILTEVKRQLLYTDKAIKIICFDIGFNDPAYFTRFFRKNTGMSPVGFREHHKVTC</sequence>
<dbReference type="PANTHER" id="PTHR43280:SF32">
    <property type="entry name" value="TRANSCRIPTIONAL REGULATORY PROTEIN"/>
    <property type="match status" value="1"/>
</dbReference>
<dbReference type="Pfam" id="PF12833">
    <property type="entry name" value="HTH_18"/>
    <property type="match status" value="1"/>
</dbReference>
<evidence type="ECO:0000256" key="3">
    <source>
        <dbReference type="ARBA" id="ARBA00023163"/>
    </source>
</evidence>
<keyword evidence="1" id="KW-0805">Transcription regulation</keyword>
<dbReference type="InterPro" id="IPR018060">
    <property type="entry name" value="HTH_AraC"/>
</dbReference>
<dbReference type="SMART" id="SM00342">
    <property type="entry name" value="HTH_ARAC"/>
    <property type="match status" value="1"/>
</dbReference>
<evidence type="ECO:0000313" key="5">
    <source>
        <dbReference type="EMBL" id="NER12606.1"/>
    </source>
</evidence>
<dbReference type="GO" id="GO:0003700">
    <property type="term" value="F:DNA-binding transcription factor activity"/>
    <property type="evidence" value="ECO:0007669"/>
    <property type="project" value="InterPro"/>
</dbReference>
<dbReference type="PROSITE" id="PS01124">
    <property type="entry name" value="HTH_ARAC_FAMILY_2"/>
    <property type="match status" value="1"/>
</dbReference>
<protein>
    <submittedName>
        <fullName evidence="5">Helix-turn-helix domain-containing protein</fullName>
    </submittedName>
</protein>
<evidence type="ECO:0000259" key="4">
    <source>
        <dbReference type="PROSITE" id="PS01124"/>
    </source>
</evidence>
<dbReference type="PANTHER" id="PTHR43280">
    <property type="entry name" value="ARAC-FAMILY TRANSCRIPTIONAL REGULATOR"/>
    <property type="match status" value="1"/>
</dbReference>
<name>A0A6P0UQD4_9FLAO</name>
<dbReference type="Proteomes" id="UP000468581">
    <property type="component" value="Unassembled WGS sequence"/>
</dbReference>
<dbReference type="AlphaFoldDB" id="A0A6P0UQD4"/>
<dbReference type="RefSeq" id="WP_163605620.1">
    <property type="nucleotide sequence ID" value="NZ_JAABOO010000001.1"/>
</dbReference>
<accession>A0A6P0UQD4</accession>
<comment type="caution">
    <text evidence="5">The sequence shown here is derived from an EMBL/GenBank/DDBJ whole genome shotgun (WGS) entry which is preliminary data.</text>
</comment>
<keyword evidence="6" id="KW-1185">Reference proteome</keyword>
<dbReference type="SUPFAM" id="SSF46689">
    <property type="entry name" value="Homeodomain-like"/>
    <property type="match status" value="1"/>
</dbReference>
<dbReference type="Gene3D" id="1.10.10.60">
    <property type="entry name" value="Homeodomain-like"/>
    <property type="match status" value="1"/>
</dbReference>
<dbReference type="InterPro" id="IPR009057">
    <property type="entry name" value="Homeodomain-like_sf"/>
</dbReference>
<keyword evidence="3" id="KW-0804">Transcription</keyword>